<feature type="transmembrane region" description="Helical" evidence="2">
    <location>
        <begin position="157"/>
        <end position="182"/>
    </location>
</feature>
<feature type="non-terminal residue" evidence="3">
    <location>
        <position position="1"/>
    </location>
</feature>
<dbReference type="GO" id="GO:0031965">
    <property type="term" value="C:nuclear membrane"/>
    <property type="evidence" value="ECO:0000318"/>
    <property type="project" value="GO_Central"/>
</dbReference>
<organism evidence="3 4">
    <name type="scientific">Monosiga brevicollis</name>
    <name type="common">Choanoflagellate</name>
    <dbReference type="NCBI Taxonomy" id="81824"/>
    <lineage>
        <taxon>Eukaryota</taxon>
        <taxon>Choanoflagellata</taxon>
        <taxon>Craspedida</taxon>
        <taxon>Salpingoecidae</taxon>
        <taxon>Monosiga</taxon>
    </lineage>
</organism>
<gene>
    <name evidence="3" type="ORF">MONBRDRAFT_22697</name>
</gene>
<evidence type="ECO:0000313" key="4">
    <source>
        <dbReference type="Proteomes" id="UP000001357"/>
    </source>
</evidence>
<feature type="transmembrane region" description="Helical" evidence="2">
    <location>
        <begin position="95"/>
        <end position="112"/>
    </location>
</feature>
<feature type="region of interest" description="Disordered" evidence="1">
    <location>
        <begin position="208"/>
        <end position="240"/>
    </location>
</feature>
<evidence type="ECO:0000313" key="3">
    <source>
        <dbReference type="EMBL" id="EDQ91662.1"/>
    </source>
</evidence>
<accession>A9URT5</accession>
<protein>
    <submittedName>
        <fullName evidence="3">Uncharacterized protein</fullName>
    </submittedName>
</protein>
<dbReference type="GeneID" id="5888427"/>
<keyword evidence="2" id="KW-1133">Transmembrane helix</keyword>
<dbReference type="Pfam" id="PF14770">
    <property type="entry name" value="TMEM18"/>
    <property type="match status" value="1"/>
</dbReference>
<dbReference type="KEGG" id="mbr:MONBRDRAFT_22697"/>
<dbReference type="InterPro" id="IPR026721">
    <property type="entry name" value="TMEM18"/>
</dbReference>
<dbReference type="AlphaFoldDB" id="A9URT5"/>
<dbReference type="EMBL" id="CH991544">
    <property type="protein sequence ID" value="EDQ91662.1"/>
    <property type="molecule type" value="Genomic_DNA"/>
</dbReference>
<keyword evidence="4" id="KW-1185">Reference proteome</keyword>
<dbReference type="Proteomes" id="UP000001357">
    <property type="component" value="Unassembled WGS sequence"/>
</dbReference>
<feature type="compositionally biased region" description="Polar residues" evidence="1">
    <location>
        <begin position="230"/>
        <end position="240"/>
    </location>
</feature>
<dbReference type="eggNOG" id="ENOG502RZ4T">
    <property type="taxonomic scope" value="Eukaryota"/>
</dbReference>
<sequence length="240" mass="26356">TACLPACLPVRRPILVTVGRGHSKEPCMMEAGSGDFVPPFEAPKDGEELSSWTFWQFFLENVSLRASELLCHASLSPARASSCTSFAQCPVCEPLLAGLIAFHLLCFMIILTTKRFQTFQLLFGTALGCLVLCAEQINEYGALHWEELAQHQYFDSYGFFISIVFSLPILLNCLLLVIIWVTDASGMLVSLKRQQLLARRAATAKAQAQLEPEAEAEAITPSPEAADVDSPSSTQNKKIQ</sequence>
<reference evidence="3 4" key="1">
    <citation type="journal article" date="2008" name="Nature">
        <title>The genome of the choanoflagellate Monosiga brevicollis and the origin of metazoans.</title>
        <authorList>
            <consortium name="JGI Sequencing"/>
            <person name="King N."/>
            <person name="Westbrook M.J."/>
            <person name="Young S.L."/>
            <person name="Kuo A."/>
            <person name="Abedin M."/>
            <person name="Chapman J."/>
            <person name="Fairclough S."/>
            <person name="Hellsten U."/>
            <person name="Isogai Y."/>
            <person name="Letunic I."/>
            <person name="Marr M."/>
            <person name="Pincus D."/>
            <person name="Putnam N."/>
            <person name="Rokas A."/>
            <person name="Wright K.J."/>
            <person name="Zuzow R."/>
            <person name="Dirks W."/>
            <person name="Good M."/>
            <person name="Goodstein D."/>
            <person name="Lemons D."/>
            <person name="Li W."/>
            <person name="Lyons J.B."/>
            <person name="Morris A."/>
            <person name="Nichols S."/>
            <person name="Richter D.J."/>
            <person name="Salamov A."/>
            <person name="Bork P."/>
            <person name="Lim W.A."/>
            <person name="Manning G."/>
            <person name="Miller W.T."/>
            <person name="McGinnis W."/>
            <person name="Shapiro H."/>
            <person name="Tjian R."/>
            <person name="Grigoriev I.V."/>
            <person name="Rokhsar D."/>
        </authorList>
    </citation>
    <scope>NUCLEOTIDE SEQUENCE [LARGE SCALE GENOMIC DNA]</scope>
    <source>
        <strain evidence="4">MX1 / ATCC 50154</strain>
    </source>
</reference>
<evidence type="ECO:0000256" key="1">
    <source>
        <dbReference type="SAM" id="MobiDB-lite"/>
    </source>
</evidence>
<keyword evidence="2" id="KW-0812">Transmembrane</keyword>
<evidence type="ECO:0000256" key="2">
    <source>
        <dbReference type="SAM" id="Phobius"/>
    </source>
</evidence>
<name>A9URT5_MONBE</name>
<dbReference type="InParanoid" id="A9URT5"/>
<dbReference type="RefSeq" id="XP_001742948.1">
    <property type="nucleotide sequence ID" value="XM_001742896.1"/>
</dbReference>
<feature type="transmembrane region" description="Helical" evidence="2">
    <location>
        <begin position="119"/>
        <end position="137"/>
    </location>
</feature>
<keyword evidence="2" id="KW-0472">Membrane</keyword>
<proteinExistence type="predicted"/>